<dbReference type="InterPro" id="IPR036908">
    <property type="entry name" value="RlpA-like_sf"/>
</dbReference>
<dbReference type="OrthoDB" id="623670at2759"/>
<dbReference type="PANTHER" id="PTHR31836">
    <property type="match status" value="1"/>
</dbReference>
<dbReference type="CDD" id="cd22191">
    <property type="entry name" value="DPBB_RlpA_EXP_N-like"/>
    <property type="match status" value="1"/>
</dbReference>
<dbReference type="SUPFAM" id="SSF50685">
    <property type="entry name" value="Barwin-like endoglucanases"/>
    <property type="match status" value="1"/>
</dbReference>
<sequence>YKGHGTWFIPSIHGGSIGSCQKFEGDSDYIVAMNAKQYGEMTGVSGWCFKKIRIFSGDKSVVATVTDACPECQYGDLDMTPAVFKKLGNLDQGIISIKW</sequence>
<protein>
    <submittedName>
        <fullName evidence="3">RlpA-like double-psi beta-barrel-protein domain-containing protein-containing protein</fullName>
    </submittedName>
</protein>
<reference evidence="3 4" key="1">
    <citation type="submission" date="2016-07" db="EMBL/GenBank/DDBJ databases">
        <title>Pervasive Adenine N6-methylation of Active Genes in Fungi.</title>
        <authorList>
            <consortium name="DOE Joint Genome Institute"/>
            <person name="Mondo S.J."/>
            <person name="Dannebaum R.O."/>
            <person name="Kuo R.C."/>
            <person name="Labutti K."/>
            <person name="Haridas S."/>
            <person name="Kuo A."/>
            <person name="Salamov A."/>
            <person name="Ahrendt S.R."/>
            <person name="Lipzen A."/>
            <person name="Sullivan W."/>
            <person name="Andreopoulos W.B."/>
            <person name="Clum A."/>
            <person name="Lindquist E."/>
            <person name="Daum C."/>
            <person name="Ramamoorthy G.K."/>
            <person name="Gryganskyi A."/>
            <person name="Culley D."/>
            <person name="Magnuson J.K."/>
            <person name="James T.Y."/>
            <person name="O'Malley M.A."/>
            <person name="Stajich J.E."/>
            <person name="Spatafora J.W."/>
            <person name="Visel A."/>
            <person name="Grigoriev I.V."/>
        </authorList>
    </citation>
    <scope>NUCLEOTIDE SEQUENCE [LARGE SCALE GENOMIC DNA]</scope>
    <source>
        <strain evidence="3 4">NRRL 2496</strain>
    </source>
</reference>
<dbReference type="Gene3D" id="2.40.40.10">
    <property type="entry name" value="RlpA-like domain"/>
    <property type="match status" value="1"/>
</dbReference>
<dbReference type="Pfam" id="PF03330">
    <property type="entry name" value="DPBB_1"/>
    <property type="match status" value="1"/>
</dbReference>
<feature type="non-terminal residue" evidence="3">
    <location>
        <position position="1"/>
    </location>
</feature>
<dbReference type="PANTHER" id="PTHR31836:SF28">
    <property type="entry name" value="SRCR DOMAIN-CONTAINING PROTEIN-RELATED"/>
    <property type="match status" value="1"/>
</dbReference>
<dbReference type="InterPro" id="IPR051477">
    <property type="entry name" value="Expansin_CellWall"/>
</dbReference>
<dbReference type="InParanoid" id="A0A1X2H686"/>
<dbReference type="Proteomes" id="UP000242180">
    <property type="component" value="Unassembled WGS sequence"/>
</dbReference>
<evidence type="ECO:0000313" key="4">
    <source>
        <dbReference type="Proteomes" id="UP000242180"/>
    </source>
</evidence>
<feature type="domain" description="RlpA-like protein double-psi beta-barrel" evidence="2">
    <location>
        <begin position="51"/>
        <end position="98"/>
    </location>
</feature>
<keyword evidence="4" id="KW-1185">Reference proteome</keyword>
<dbReference type="EMBL" id="MCGN01000008">
    <property type="protein sequence ID" value="ORY93995.1"/>
    <property type="molecule type" value="Genomic_DNA"/>
</dbReference>
<comment type="caution">
    <text evidence="3">The sequence shown here is derived from an EMBL/GenBank/DDBJ whole genome shotgun (WGS) entry which is preliminary data.</text>
</comment>
<evidence type="ECO:0000259" key="2">
    <source>
        <dbReference type="Pfam" id="PF03330"/>
    </source>
</evidence>
<dbReference type="OMA" id="DITWEYI"/>
<name>A0A1X2H686_SYNRA</name>
<dbReference type="AlphaFoldDB" id="A0A1X2H686"/>
<dbReference type="STRING" id="13706.A0A1X2H686"/>
<keyword evidence="1" id="KW-0732">Signal</keyword>
<organism evidence="3 4">
    <name type="scientific">Syncephalastrum racemosum</name>
    <name type="common">Filamentous fungus</name>
    <dbReference type="NCBI Taxonomy" id="13706"/>
    <lineage>
        <taxon>Eukaryota</taxon>
        <taxon>Fungi</taxon>
        <taxon>Fungi incertae sedis</taxon>
        <taxon>Mucoromycota</taxon>
        <taxon>Mucoromycotina</taxon>
        <taxon>Mucoromycetes</taxon>
        <taxon>Mucorales</taxon>
        <taxon>Syncephalastraceae</taxon>
        <taxon>Syncephalastrum</taxon>
    </lineage>
</organism>
<evidence type="ECO:0000256" key="1">
    <source>
        <dbReference type="ARBA" id="ARBA00022729"/>
    </source>
</evidence>
<proteinExistence type="predicted"/>
<dbReference type="InterPro" id="IPR009009">
    <property type="entry name" value="RlpA-like_DPBB"/>
</dbReference>
<evidence type="ECO:0000313" key="3">
    <source>
        <dbReference type="EMBL" id="ORY93995.1"/>
    </source>
</evidence>
<accession>A0A1X2H686</accession>
<gene>
    <name evidence="3" type="ORF">BCR43DRAFT_414678</name>
</gene>
<feature type="non-terminal residue" evidence="3">
    <location>
        <position position="99"/>
    </location>
</feature>